<dbReference type="Gene3D" id="1.10.1740.70">
    <property type="entry name" value="ChaB"/>
    <property type="match status" value="1"/>
</dbReference>
<evidence type="ECO:0000256" key="1">
    <source>
        <dbReference type="SAM" id="Coils"/>
    </source>
</evidence>
<dbReference type="InterPro" id="IPR037205">
    <property type="entry name" value="ChaB_sf"/>
</dbReference>
<organism evidence="2">
    <name type="scientific">viral metagenome</name>
    <dbReference type="NCBI Taxonomy" id="1070528"/>
    <lineage>
        <taxon>unclassified sequences</taxon>
        <taxon>metagenomes</taxon>
        <taxon>organismal metagenomes</taxon>
    </lineage>
</organism>
<dbReference type="Pfam" id="PF06150">
    <property type="entry name" value="ChaB"/>
    <property type="match status" value="1"/>
</dbReference>
<proteinExistence type="predicted"/>
<evidence type="ECO:0000313" key="2">
    <source>
        <dbReference type="EMBL" id="QJA78777.1"/>
    </source>
</evidence>
<reference evidence="2" key="1">
    <citation type="submission" date="2020-03" db="EMBL/GenBank/DDBJ databases">
        <title>The deep terrestrial virosphere.</title>
        <authorList>
            <person name="Holmfeldt K."/>
            <person name="Nilsson E."/>
            <person name="Simone D."/>
            <person name="Lopez-Fernandez M."/>
            <person name="Wu X."/>
            <person name="de Brujin I."/>
            <person name="Lundin D."/>
            <person name="Andersson A."/>
            <person name="Bertilsson S."/>
            <person name="Dopson M."/>
        </authorList>
    </citation>
    <scope>NUCLEOTIDE SEQUENCE</scope>
    <source>
        <strain evidence="2">MM415A00985</strain>
    </source>
</reference>
<protein>
    <submittedName>
        <fullName evidence="2">Uncharacterized protein</fullName>
    </submittedName>
</protein>
<accession>A0A6M3KA90</accession>
<gene>
    <name evidence="2" type="ORF">MM415A00985_0012</name>
</gene>
<dbReference type="InterPro" id="IPR009317">
    <property type="entry name" value="ChaB"/>
</dbReference>
<feature type="coiled-coil region" evidence="1">
    <location>
        <begin position="469"/>
        <end position="510"/>
    </location>
</feature>
<sequence length="603" mass="68003">MPYSTVAELPDNVKSLPAHAKEIYMKAFNAAFEQYKDRGKQREALAHATAWTAVKTKYKQDENDNWVAKEAASDLSDDNKSDEITSVEPEKMKEVITYEPIEALRNTYQEIIQEAGKRNASLDAARIKKIVELCQELLSSEGEVDTKVIKKVTKEAAEVLTLIKEQPVMKIEDGQKFPSGAYVYVPDTDKPSGWQLRIWETPDLKATKKQVKIAALYLSNGGYSGKHANIAREKLSEVKRRLRSEYLNLEMDDLPKWITETETRERILNFTPLTEAKYEKRRAQVIVIKPGFNASEDRYYPAEMLKRDYKVFEGMKMYADHPTEEEDKARPERSITDWVATLKEVTCDENGVVTGIAEVIVEWLNEKLTALRDKGMLNEMGISINAVGSATKSTIDGKETLVIEKLVACRSVDFVTEPGAGGIVTFYESDRRYDVDLIELSTLREKRPDLVKSIEANVRAEITKEVKKAMENEEKITELEGQVTTLTAENTDLKTKMTEVEKAKAKAEAQATIKEAVDQAELPNAAKERIVERFKDAETADGIEEAIKSEVDYIAKLAEAGKVKGLGQTKTNPEKDKADLRESFKKLHPEWTDAQIDTAVTGR</sequence>
<dbReference type="AlphaFoldDB" id="A0A6M3KA90"/>
<name>A0A6M3KA90_9ZZZZ</name>
<dbReference type="EMBL" id="MT142353">
    <property type="protein sequence ID" value="QJA78777.1"/>
    <property type="molecule type" value="Genomic_DNA"/>
</dbReference>
<keyword evidence="1" id="KW-0175">Coiled coil</keyword>
<dbReference type="SUPFAM" id="SSF140376">
    <property type="entry name" value="ChaB-like"/>
    <property type="match status" value="1"/>
</dbReference>